<dbReference type="SUPFAM" id="SSF56112">
    <property type="entry name" value="Protein kinase-like (PK-like)"/>
    <property type="match status" value="1"/>
</dbReference>
<organism evidence="2 3">
    <name type="scientific">Rhodocollybia butyracea</name>
    <dbReference type="NCBI Taxonomy" id="206335"/>
    <lineage>
        <taxon>Eukaryota</taxon>
        <taxon>Fungi</taxon>
        <taxon>Dikarya</taxon>
        <taxon>Basidiomycota</taxon>
        <taxon>Agaricomycotina</taxon>
        <taxon>Agaricomycetes</taxon>
        <taxon>Agaricomycetidae</taxon>
        <taxon>Agaricales</taxon>
        <taxon>Marasmiineae</taxon>
        <taxon>Omphalotaceae</taxon>
        <taxon>Rhodocollybia</taxon>
    </lineage>
</organism>
<sequence>MNISQREFELDPDLQAQAIALANPKLETIPIDSYPLRVTSTLYMSGSQKDYYEFGVSVFLVNSEFALYDSGCLAIVTYEYNESVSQCLENEMLRKDLTMRPIPPAFFRKEIQAKLNLNNTAEHVTLKTGDDEQIIIDVRPFRLGCLLPQGMNHPTILLSELRRQPYDIYTDVDVVTLANESGNNTHYAFKQLSFLDDRFGSHSSYSYAEINPLLEQAQFIFTHPLPFIVHPTALVIDSSGDFRGYLMLFHPAQSLNKVLERLVIPMKPSLELDCKHAASLTPADHDIISTAQNEEAGRESYPMALQWRLKLAWVLDIVRAINALHGAGICCGDIKLENIVLCVDGHCKLIDLLPRDLGYTIAYLAPEATAIQQSTEDDPEHALTFPRDVFAVGMLLWALAEEIRSFERKDPLFSPSLIWSSSTPLWYRELVERCIAQEPEDRPPVQSVLEILRQHWIQ</sequence>
<evidence type="ECO:0000313" key="3">
    <source>
        <dbReference type="Proteomes" id="UP000772434"/>
    </source>
</evidence>
<name>A0A9P5Q0R6_9AGAR</name>
<evidence type="ECO:0000259" key="1">
    <source>
        <dbReference type="PROSITE" id="PS50011"/>
    </source>
</evidence>
<dbReference type="GO" id="GO:0004672">
    <property type="term" value="F:protein kinase activity"/>
    <property type="evidence" value="ECO:0007669"/>
    <property type="project" value="InterPro"/>
</dbReference>
<dbReference type="InterPro" id="IPR000719">
    <property type="entry name" value="Prot_kinase_dom"/>
</dbReference>
<dbReference type="GO" id="GO:0007165">
    <property type="term" value="P:signal transduction"/>
    <property type="evidence" value="ECO:0007669"/>
    <property type="project" value="TreeGrafter"/>
</dbReference>
<evidence type="ECO:0000313" key="2">
    <source>
        <dbReference type="EMBL" id="KAF9071515.1"/>
    </source>
</evidence>
<dbReference type="PANTHER" id="PTHR23257">
    <property type="entry name" value="SERINE-THREONINE PROTEIN KINASE"/>
    <property type="match status" value="1"/>
</dbReference>
<dbReference type="EMBL" id="JADNRY010000031">
    <property type="protein sequence ID" value="KAF9071515.1"/>
    <property type="molecule type" value="Genomic_DNA"/>
</dbReference>
<dbReference type="Pfam" id="PF00069">
    <property type="entry name" value="Pkinase"/>
    <property type="match status" value="1"/>
</dbReference>
<dbReference type="OrthoDB" id="3257280at2759"/>
<dbReference type="Proteomes" id="UP000772434">
    <property type="component" value="Unassembled WGS sequence"/>
</dbReference>
<dbReference type="AlphaFoldDB" id="A0A9P5Q0R6"/>
<dbReference type="Gene3D" id="1.10.510.10">
    <property type="entry name" value="Transferase(Phosphotransferase) domain 1"/>
    <property type="match status" value="1"/>
</dbReference>
<dbReference type="InterPro" id="IPR011009">
    <property type="entry name" value="Kinase-like_dom_sf"/>
</dbReference>
<accession>A0A9P5Q0R6</accession>
<dbReference type="GO" id="GO:0005524">
    <property type="term" value="F:ATP binding"/>
    <property type="evidence" value="ECO:0007669"/>
    <property type="project" value="InterPro"/>
</dbReference>
<keyword evidence="2" id="KW-0808">Transferase</keyword>
<keyword evidence="2" id="KW-0418">Kinase</keyword>
<comment type="caution">
    <text evidence="2">The sequence shown here is derived from an EMBL/GenBank/DDBJ whole genome shotgun (WGS) entry which is preliminary data.</text>
</comment>
<keyword evidence="3" id="KW-1185">Reference proteome</keyword>
<dbReference type="SMART" id="SM00220">
    <property type="entry name" value="S_TKc"/>
    <property type="match status" value="1"/>
</dbReference>
<protein>
    <submittedName>
        <fullName evidence="2">Kinase-like domain-containing protein</fullName>
    </submittedName>
</protein>
<dbReference type="InterPro" id="IPR050167">
    <property type="entry name" value="Ser_Thr_protein_kinase"/>
</dbReference>
<dbReference type="GO" id="GO:0005737">
    <property type="term" value="C:cytoplasm"/>
    <property type="evidence" value="ECO:0007669"/>
    <property type="project" value="TreeGrafter"/>
</dbReference>
<feature type="domain" description="Protein kinase" evidence="1">
    <location>
        <begin position="141"/>
        <end position="457"/>
    </location>
</feature>
<dbReference type="PROSITE" id="PS50011">
    <property type="entry name" value="PROTEIN_KINASE_DOM"/>
    <property type="match status" value="1"/>
</dbReference>
<reference evidence="2" key="1">
    <citation type="submission" date="2020-11" db="EMBL/GenBank/DDBJ databases">
        <authorList>
            <consortium name="DOE Joint Genome Institute"/>
            <person name="Ahrendt S."/>
            <person name="Riley R."/>
            <person name="Andreopoulos W."/>
            <person name="Labutti K."/>
            <person name="Pangilinan J."/>
            <person name="Ruiz-Duenas F.J."/>
            <person name="Barrasa J.M."/>
            <person name="Sanchez-Garcia M."/>
            <person name="Camarero S."/>
            <person name="Miyauchi S."/>
            <person name="Serrano A."/>
            <person name="Linde D."/>
            <person name="Babiker R."/>
            <person name="Drula E."/>
            <person name="Ayuso-Fernandez I."/>
            <person name="Pacheco R."/>
            <person name="Padilla G."/>
            <person name="Ferreira P."/>
            <person name="Barriuso J."/>
            <person name="Kellner H."/>
            <person name="Castanera R."/>
            <person name="Alfaro M."/>
            <person name="Ramirez L."/>
            <person name="Pisabarro A.G."/>
            <person name="Kuo A."/>
            <person name="Tritt A."/>
            <person name="Lipzen A."/>
            <person name="He G."/>
            <person name="Yan M."/>
            <person name="Ng V."/>
            <person name="Cullen D."/>
            <person name="Martin F."/>
            <person name="Rosso M.-N."/>
            <person name="Henrissat B."/>
            <person name="Hibbett D."/>
            <person name="Martinez A.T."/>
            <person name="Grigoriev I.V."/>
        </authorList>
    </citation>
    <scope>NUCLEOTIDE SEQUENCE</scope>
    <source>
        <strain evidence="2">AH 40177</strain>
    </source>
</reference>
<proteinExistence type="predicted"/>
<gene>
    <name evidence="2" type="ORF">BDP27DRAFT_1446234</name>
</gene>